<sequence>MVFFDVSFGSQEVGHMKIQLFVDIVDGIPIGYKGRTFHRIIKEFMIQGGDFVNGDVTRVTNIYQGPFANEDFKIRHLAPGLLFMVNSGPSTNGCQFFITCSKCNCLNWKHVVFRKITDGLLVMRKIENIPTGPNNKPKCGEM</sequence>
<evidence type="ECO:0000313" key="7">
    <source>
        <dbReference type="Proteomes" id="UP000233040"/>
    </source>
</evidence>
<dbReference type="PROSITE" id="PS50072">
    <property type="entry name" value="CSA_PPIASE_2"/>
    <property type="match status" value="1"/>
</dbReference>
<reference evidence="6" key="2">
    <citation type="submission" date="2025-09" db="UniProtKB">
        <authorList>
            <consortium name="Ensembl"/>
        </authorList>
    </citation>
    <scope>IDENTIFICATION</scope>
</reference>
<dbReference type="InterPro" id="IPR024936">
    <property type="entry name" value="Cyclophilin-type_PPIase"/>
</dbReference>
<dbReference type="STRING" id="9516.ENSCCAP00000000687"/>
<dbReference type="GO" id="GO:0005737">
    <property type="term" value="C:cytoplasm"/>
    <property type="evidence" value="ECO:0007669"/>
    <property type="project" value="TreeGrafter"/>
</dbReference>
<name>A0A2K5PAM0_CEBIM</name>
<protein>
    <recommendedName>
        <fullName evidence="4">Peptidyl-prolyl cis-trans isomerase</fullName>
        <shortName evidence="4">PPIase</shortName>
        <ecNumber evidence="4">5.2.1.8</ecNumber>
    </recommendedName>
</protein>
<dbReference type="Proteomes" id="UP000233040">
    <property type="component" value="Unassembled WGS sequence"/>
</dbReference>
<evidence type="ECO:0000313" key="6">
    <source>
        <dbReference type="Ensembl" id="ENSCCAP00000000687.1"/>
    </source>
</evidence>
<dbReference type="SUPFAM" id="SSF50891">
    <property type="entry name" value="Cyclophilin-like"/>
    <property type="match status" value="1"/>
</dbReference>
<dbReference type="OMA" id="VGHMKIQ"/>
<keyword evidence="2 4" id="KW-0697">Rotamase</keyword>
<evidence type="ECO:0000259" key="5">
    <source>
        <dbReference type="PROSITE" id="PS50072"/>
    </source>
</evidence>
<reference evidence="6" key="1">
    <citation type="submission" date="2025-08" db="UniProtKB">
        <authorList>
            <consortium name="Ensembl"/>
        </authorList>
    </citation>
    <scope>IDENTIFICATION</scope>
</reference>
<dbReference type="Pfam" id="PF00160">
    <property type="entry name" value="Pro_isomerase"/>
    <property type="match status" value="1"/>
</dbReference>
<dbReference type="PIRSF" id="PIRSF001467">
    <property type="entry name" value="Peptidylpro_ismrse"/>
    <property type="match status" value="1"/>
</dbReference>
<dbReference type="Ensembl" id="ENSCCAT00000004503.1">
    <property type="protein sequence ID" value="ENSCCAP00000000687.1"/>
    <property type="gene ID" value="ENSCCAG00000004236.1"/>
</dbReference>
<keyword evidence="3 4" id="KW-0413">Isomerase</keyword>
<dbReference type="PANTHER" id="PTHR11071">
    <property type="entry name" value="PEPTIDYL-PROLYL CIS-TRANS ISOMERASE"/>
    <property type="match status" value="1"/>
</dbReference>
<comment type="catalytic activity">
    <reaction evidence="1 4">
        <text>[protein]-peptidylproline (omega=180) = [protein]-peptidylproline (omega=0)</text>
        <dbReference type="Rhea" id="RHEA:16237"/>
        <dbReference type="Rhea" id="RHEA-COMP:10747"/>
        <dbReference type="Rhea" id="RHEA-COMP:10748"/>
        <dbReference type="ChEBI" id="CHEBI:83833"/>
        <dbReference type="ChEBI" id="CHEBI:83834"/>
        <dbReference type="EC" id="5.2.1.8"/>
    </reaction>
</comment>
<evidence type="ECO:0000256" key="4">
    <source>
        <dbReference type="RuleBase" id="RU363019"/>
    </source>
</evidence>
<comment type="similarity">
    <text evidence="4">Belongs to the cyclophilin-type PPIase family.</text>
</comment>
<dbReference type="AlphaFoldDB" id="A0A2K5PAM0"/>
<keyword evidence="7" id="KW-1185">Reference proteome</keyword>
<organism evidence="6 7">
    <name type="scientific">Cebus imitator</name>
    <name type="common">Panamanian white-faced capuchin</name>
    <name type="synonym">Cebus capucinus imitator</name>
    <dbReference type="NCBI Taxonomy" id="2715852"/>
    <lineage>
        <taxon>Eukaryota</taxon>
        <taxon>Metazoa</taxon>
        <taxon>Chordata</taxon>
        <taxon>Craniata</taxon>
        <taxon>Vertebrata</taxon>
        <taxon>Euteleostomi</taxon>
        <taxon>Mammalia</taxon>
        <taxon>Eutheria</taxon>
        <taxon>Euarchontoglires</taxon>
        <taxon>Primates</taxon>
        <taxon>Haplorrhini</taxon>
        <taxon>Platyrrhini</taxon>
        <taxon>Cebidae</taxon>
        <taxon>Cebinae</taxon>
        <taxon>Cebus</taxon>
    </lineage>
</organism>
<dbReference type="EC" id="5.2.1.8" evidence="4"/>
<evidence type="ECO:0000256" key="1">
    <source>
        <dbReference type="ARBA" id="ARBA00000971"/>
    </source>
</evidence>
<dbReference type="GO" id="GO:0006457">
    <property type="term" value="P:protein folding"/>
    <property type="evidence" value="ECO:0007669"/>
    <property type="project" value="TreeGrafter"/>
</dbReference>
<dbReference type="InterPro" id="IPR002130">
    <property type="entry name" value="Cyclophilin-type_PPIase_dom"/>
</dbReference>
<proteinExistence type="inferred from homology"/>
<dbReference type="PANTHER" id="PTHR11071:SF443">
    <property type="entry name" value="PEPTIDYL-PROLYL CIS-TRANS ISOMERASE H"/>
    <property type="match status" value="1"/>
</dbReference>
<comment type="function">
    <text evidence="4">PPIases accelerate the folding of proteins. It catalyzes the cis-trans isomerization of proline imidic peptide bonds in oligopeptides.</text>
</comment>
<evidence type="ECO:0000256" key="3">
    <source>
        <dbReference type="ARBA" id="ARBA00023235"/>
    </source>
</evidence>
<accession>A0A2K5PAM0</accession>
<evidence type="ECO:0000256" key="2">
    <source>
        <dbReference type="ARBA" id="ARBA00023110"/>
    </source>
</evidence>
<dbReference type="GO" id="GO:0016018">
    <property type="term" value="F:cyclosporin A binding"/>
    <property type="evidence" value="ECO:0007669"/>
    <property type="project" value="TreeGrafter"/>
</dbReference>
<dbReference type="GO" id="GO:0003755">
    <property type="term" value="F:peptidyl-prolyl cis-trans isomerase activity"/>
    <property type="evidence" value="ECO:0007669"/>
    <property type="project" value="UniProtKB-UniRule"/>
</dbReference>
<feature type="domain" description="PPIase cyclophilin-type" evidence="5">
    <location>
        <begin position="3"/>
        <end position="137"/>
    </location>
</feature>
<dbReference type="GeneTree" id="ENSGT00940000154721"/>
<dbReference type="Gene3D" id="2.40.100.10">
    <property type="entry name" value="Cyclophilin-like"/>
    <property type="match status" value="1"/>
</dbReference>
<dbReference type="PRINTS" id="PR00153">
    <property type="entry name" value="CSAPPISMRASE"/>
</dbReference>
<dbReference type="InterPro" id="IPR029000">
    <property type="entry name" value="Cyclophilin-like_dom_sf"/>
</dbReference>